<keyword evidence="12" id="KW-1185">Reference proteome</keyword>
<dbReference type="NCBIfam" id="NF001965">
    <property type="entry name" value="PRK00742.1"/>
    <property type="match status" value="1"/>
</dbReference>
<feature type="region of interest" description="Disordered" evidence="8">
    <location>
        <begin position="132"/>
        <end position="156"/>
    </location>
</feature>
<dbReference type="RefSeq" id="WP_188910750.1">
    <property type="nucleotide sequence ID" value="NZ_BMIQ01000005.1"/>
</dbReference>
<reference evidence="11" key="1">
    <citation type="journal article" date="2014" name="Int. J. Syst. Evol. Microbiol.">
        <title>Complete genome sequence of Corynebacterium casei LMG S-19264T (=DSM 44701T), isolated from a smear-ripened cheese.</title>
        <authorList>
            <consortium name="US DOE Joint Genome Institute (JGI-PGF)"/>
            <person name="Walter F."/>
            <person name="Albersmeier A."/>
            <person name="Kalinowski J."/>
            <person name="Ruckert C."/>
        </authorList>
    </citation>
    <scope>NUCLEOTIDE SEQUENCE</scope>
    <source>
        <strain evidence="11">CGMCC 1.15367</strain>
    </source>
</reference>
<dbReference type="InterPro" id="IPR035909">
    <property type="entry name" value="CheB_C"/>
</dbReference>
<protein>
    <recommendedName>
        <fullName evidence="5">Protein-glutamate methylesterase/protein-glutamine glutaminase</fullName>
        <ecNumber evidence="5">3.1.1.61</ecNumber>
        <ecNumber evidence="5">3.5.1.44</ecNumber>
    </recommendedName>
</protein>
<feature type="active site" evidence="5 6">
    <location>
        <position position="172"/>
    </location>
</feature>
<accession>A0A916ZTC9</accession>
<feature type="domain" description="Response regulatory" evidence="9">
    <location>
        <begin position="3"/>
        <end position="119"/>
    </location>
</feature>
<feature type="domain" description="CheB-type methylesterase" evidence="10">
    <location>
        <begin position="156"/>
        <end position="354"/>
    </location>
</feature>
<comment type="caution">
    <text evidence="11">The sequence shown here is derived from an EMBL/GenBank/DDBJ whole genome shotgun (WGS) entry which is preliminary data.</text>
</comment>
<comment type="PTM">
    <text evidence="5">Phosphorylated by CheA. Phosphorylation of the N-terminal regulatory domain activates the methylesterase activity.</text>
</comment>
<dbReference type="Gene3D" id="3.40.50.2300">
    <property type="match status" value="1"/>
</dbReference>
<evidence type="ECO:0000256" key="8">
    <source>
        <dbReference type="SAM" id="MobiDB-lite"/>
    </source>
</evidence>
<comment type="subcellular location">
    <subcellularLocation>
        <location evidence="5">Cytoplasm</location>
    </subcellularLocation>
</comment>
<comment type="domain">
    <text evidence="5">Contains a C-terminal catalytic domain, and an N-terminal region which modulates catalytic activity.</text>
</comment>
<dbReference type="PROSITE" id="PS50110">
    <property type="entry name" value="RESPONSE_REGULATORY"/>
    <property type="match status" value="1"/>
</dbReference>
<dbReference type="AlphaFoldDB" id="A0A916ZTC9"/>
<dbReference type="GO" id="GO:0008984">
    <property type="term" value="F:protein-glutamate methylesterase activity"/>
    <property type="evidence" value="ECO:0007669"/>
    <property type="project" value="UniProtKB-UniRule"/>
</dbReference>
<dbReference type="PIRSF" id="PIRSF000876">
    <property type="entry name" value="RR_chemtxs_CheB"/>
    <property type="match status" value="1"/>
</dbReference>
<evidence type="ECO:0000256" key="6">
    <source>
        <dbReference type="PROSITE-ProRule" id="PRU00050"/>
    </source>
</evidence>
<dbReference type="PANTHER" id="PTHR42872">
    <property type="entry name" value="PROTEIN-GLUTAMATE METHYLESTERASE/PROTEIN-GLUTAMINE GLUTAMINASE"/>
    <property type="match status" value="1"/>
</dbReference>
<dbReference type="SUPFAM" id="SSF52738">
    <property type="entry name" value="Methylesterase CheB, C-terminal domain"/>
    <property type="match status" value="1"/>
</dbReference>
<dbReference type="InterPro" id="IPR008248">
    <property type="entry name" value="CheB-like"/>
</dbReference>
<dbReference type="InterPro" id="IPR000673">
    <property type="entry name" value="Sig_transdc_resp-reg_Me-estase"/>
</dbReference>
<evidence type="ECO:0000259" key="9">
    <source>
        <dbReference type="PROSITE" id="PS50110"/>
    </source>
</evidence>
<dbReference type="SMART" id="SM00448">
    <property type="entry name" value="REC"/>
    <property type="match status" value="1"/>
</dbReference>
<dbReference type="PANTHER" id="PTHR42872:SF6">
    <property type="entry name" value="PROTEIN-GLUTAMATE METHYLESTERASE_PROTEIN-GLUTAMINE GLUTAMINASE"/>
    <property type="match status" value="1"/>
</dbReference>
<reference evidence="11" key="2">
    <citation type="submission" date="2020-09" db="EMBL/GenBank/DDBJ databases">
        <authorList>
            <person name="Sun Q."/>
            <person name="Zhou Y."/>
        </authorList>
    </citation>
    <scope>NUCLEOTIDE SEQUENCE</scope>
    <source>
        <strain evidence="11">CGMCC 1.15367</strain>
    </source>
</reference>
<evidence type="ECO:0000256" key="3">
    <source>
        <dbReference type="ARBA" id="ARBA00022801"/>
    </source>
</evidence>
<dbReference type="Pfam" id="PF01339">
    <property type="entry name" value="CheB_methylest"/>
    <property type="match status" value="1"/>
</dbReference>
<dbReference type="CDD" id="cd17541">
    <property type="entry name" value="REC_CheB-like"/>
    <property type="match status" value="1"/>
</dbReference>
<evidence type="ECO:0000313" key="12">
    <source>
        <dbReference type="Proteomes" id="UP000644699"/>
    </source>
</evidence>
<evidence type="ECO:0000313" key="11">
    <source>
        <dbReference type="EMBL" id="GGE12934.1"/>
    </source>
</evidence>
<dbReference type="InterPro" id="IPR001789">
    <property type="entry name" value="Sig_transdc_resp-reg_receiver"/>
</dbReference>
<dbReference type="Gene3D" id="3.40.50.180">
    <property type="entry name" value="Methylesterase CheB, C-terminal domain"/>
    <property type="match status" value="1"/>
</dbReference>
<dbReference type="Pfam" id="PF00072">
    <property type="entry name" value="Response_reg"/>
    <property type="match status" value="1"/>
</dbReference>
<organism evidence="11 12">
    <name type="scientific">Aureimonas endophytica</name>
    <dbReference type="NCBI Taxonomy" id="2027858"/>
    <lineage>
        <taxon>Bacteria</taxon>
        <taxon>Pseudomonadati</taxon>
        <taxon>Pseudomonadota</taxon>
        <taxon>Alphaproteobacteria</taxon>
        <taxon>Hyphomicrobiales</taxon>
        <taxon>Aurantimonadaceae</taxon>
        <taxon>Aureimonas</taxon>
    </lineage>
</organism>
<evidence type="ECO:0000256" key="1">
    <source>
        <dbReference type="ARBA" id="ARBA00022490"/>
    </source>
</evidence>
<evidence type="ECO:0000259" key="10">
    <source>
        <dbReference type="PROSITE" id="PS50122"/>
    </source>
</evidence>
<comment type="similarity">
    <text evidence="5">Belongs to the CheB family.</text>
</comment>
<evidence type="ECO:0000256" key="2">
    <source>
        <dbReference type="ARBA" id="ARBA00022500"/>
    </source>
</evidence>
<sequence>MLRVLVVDDSALMRRHLGMLFASQPDIEVETARNGAEALALIPRFDPHVVTLDINMPEMDGITCLSHIMLSHPRPVLMVSSITEEGAEVTLQALGLGAVDFVLKPGGTISLSIDRIERELLAKLRSAASARVRRRRAAAAPPPSPPAPPLPRPAAPSRGRLLPKGLVLIGVSTGGPGALEEMLPRLAADFPWPVLIAQHMPAAFTGSFARRLDAACALDVVEVTRQMAIEPGRIHVAKGEADLVVSRGGTGLLATPVPASAGHLWHPSVARLVASAAETVPAEDLIAVQLTGMGNDGAAEMTELRRHGARTIAQDEATSVVFGMPGELVRLGGASLTLPIGRIAGQLTAWTMPAPSRPAAPETRHAHR</sequence>
<dbReference type="GO" id="GO:0050568">
    <property type="term" value="F:protein-glutamine glutaminase activity"/>
    <property type="evidence" value="ECO:0007669"/>
    <property type="project" value="UniProtKB-UniRule"/>
</dbReference>
<dbReference type="InterPro" id="IPR011006">
    <property type="entry name" value="CheY-like_superfamily"/>
</dbReference>
<dbReference type="GO" id="GO:0000156">
    <property type="term" value="F:phosphorelay response regulator activity"/>
    <property type="evidence" value="ECO:0007669"/>
    <property type="project" value="InterPro"/>
</dbReference>
<feature type="compositionally biased region" description="Pro residues" evidence="8">
    <location>
        <begin position="140"/>
        <end position="154"/>
    </location>
</feature>
<keyword evidence="2 5" id="KW-0145">Chemotaxis</keyword>
<comment type="function">
    <text evidence="5">Involved in chemotaxis. Part of a chemotaxis signal transduction system that modulates chemotaxis in response to various stimuli. Catalyzes the demethylation of specific methylglutamate residues introduced into the chemoreceptors (methyl-accepting chemotaxis proteins or MCP) by CheR. Also mediates the irreversible deamidation of specific glutamine residues to glutamic acid.</text>
</comment>
<dbReference type="EC" id="3.1.1.61" evidence="5"/>
<keyword evidence="3 5" id="KW-0378">Hydrolase</keyword>
<proteinExistence type="inferred from homology"/>
<dbReference type="CDD" id="cd16432">
    <property type="entry name" value="CheB_Rec"/>
    <property type="match status" value="1"/>
</dbReference>
<evidence type="ECO:0000256" key="4">
    <source>
        <dbReference type="ARBA" id="ARBA00048267"/>
    </source>
</evidence>
<dbReference type="EMBL" id="BMIQ01000005">
    <property type="protein sequence ID" value="GGE12934.1"/>
    <property type="molecule type" value="Genomic_DNA"/>
</dbReference>
<feature type="active site" evidence="5 6">
    <location>
        <position position="199"/>
    </location>
</feature>
<dbReference type="HAMAP" id="MF_00099">
    <property type="entry name" value="CheB_chemtxs"/>
    <property type="match status" value="1"/>
</dbReference>
<name>A0A916ZTC9_9HYPH</name>
<keyword evidence="1 5" id="KW-0963">Cytoplasm</keyword>
<keyword evidence="5 7" id="KW-0597">Phosphoprotein</keyword>
<evidence type="ECO:0000256" key="5">
    <source>
        <dbReference type="HAMAP-Rule" id="MF_00099"/>
    </source>
</evidence>
<dbReference type="SUPFAM" id="SSF52172">
    <property type="entry name" value="CheY-like"/>
    <property type="match status" value="1"/>
</dbReference>
<dbReference type="Proteomes" id="UP000644699">
    <property type="component" value="Unassembled WGS sequence"/>
</dbReference>
<dbReference type="GO" id="GO:0006935">
    <property type="term" value="P:chemotaxis"/>
    <property type="evidence" value="ECO:0007669"/>
    <property type="project" value="UniProtKB-UniRule"/>
</dbReference>
<feature type="modified residue" description="4-aspartylphosphate" evidence="5 7">
    <location>
        <position position="53"/>
    </location>
</feature>
<evidence type="ECO:0000256" key="7">
    <source>
        <dbReference type="PROSITE-ProRule" id="PRU00169"/>
    </source>
</evidence>
<dbReference type="PROSITE" id="PS50122">
    <property type="entry name" value="CHEB"/>
    <property type="match status" value="1"/>
</dbReference>
<dbReference type="EC" id="3.5.1.44" evidence="5"/>
<feature type="active site" evidence="5 6">
    <location>
        <position position="296"/>
    </location>
</feature>
<gene>
    <name evidence="11" type="primary">cheB3</name>
    <name evidence="5" type="synonym">cheB</name>
    <name evidence="11" type="ORF">GCM10011390_35060</name>
</gene>
<comment type="catalytic activity">
    <reaction evidence="4 5">
        <text>[protein]-L-glutamate 5-O-methyl ester + H2O = L-glutamyl-[protein] + methanol + H(+)</text>
        <dbReference type="Rhea" id="RHEA:23236"/>
        <dbReference type="Rhea" id="RHEA-COMP:10208"/>
        <dbReference type="Rhea" id="RHEA-COMP:10311"/>
        <dbReference type="ChEBI" id="CHEBI:15377"/>
        <dbReference type="ChEBI" id="CHEBI:15378"/>
        <dbReference type="ChEBI" id="CHEBI:17790"/>
        <dbReference type="ChEBI" id="CHEBI:29973"/>
        <dbReference type="ChEBI" id="CHEBI:82795"/>
        <dbReference type="EC" id="3.1.1.61"/>
    </reaction>
</comment>
<comment type="catalytic activity">
    <reaction evidence="5">
        <text>L-glutaminyl-[protein] + H2O = L-glutamyl-[protein] + NH4(+)</text>
        <dbReference type="Rhea" id="RHEA:16441"/>
        <dbReference type="Rhea" id="RHEA-COMP:10207"/>
        <dbReference type="Rhea" id="RHEA-COMP:10208"/>
        <dbReference type="ChEBI" id="CHEBI:15377"/>
        <dbReference type="ChEBI" id="CHEBI:28938"/>
        <dbReference type="ChEBI" id="CHEBI:29973"/>
        <dbReference type="ChEBI" id="CHEBI:30011"/>
        <dbReference type="EC" id="3.5.1.44"/>
    </reaction>
</comment>
<dbReference type="GO" id="GO:0005737">
    <property type="term" value="C:cytoplasm"/>
    <property type="evidence" value="ECO:0007669"/>
    <property type="project" value="UniProtKB-SubCell"/>
</dbReference>